<keyword evidence="7" id="KW-0460">Magnesium</keyword>
<dbReference type="GO" id="GO:0048029">
    <property type="term" value="F:monosaccharide binding"/>
    <property type="evidence" value="ECO:0007669"/>
    <property type="project" value="TreeGrafter"/>
</dbReference>
<sequence length="371" mass="41036">VIGIHGNEITWVSLDACLEKTKRLEKHLQERQFCDAVRLRGKLFQLLLSSYVILHGMRSSPSIDHTFMSGIRRVGIIQVGRASMGQCIVTKAFVGYCQNRGYSILGIKDGFEGLLKKSFISLSWDQVKDWSSKINDCLGSTRLPASAHGLDRINDAIAHLNLSGMMILGTFPAFESLCEFYEARFKYRYLGIPMCMVPVSVLNNIPGTEVSVGSDSALNELVSYCDKMRQVAKANKNYVYIIETMGQNCGYLTTMCAVCVGADAAYIKQEPFTLDTLLEDAGHIKKKIAKSGERNALVLISECGNQLYNTDFVHKLFAEEGKGVFSTRSGSMGQIQLGVLPSPLDRQNATIQGLRCGEFLLQTIESITPNE</sequence>
<comment type="caution">
    <text evidence="11">The sequence shown here is derived from an EMBL/GenBank/DDBJ whole genome shotgun (WGS) entry which is preliminary data.</text>
</comment>
<evidence type="ECO:0000256" key="8">
    <source>
        <dbReference type="ARBA" id="ARBA00023152"/>
    </source>
</evidence>
<evidence type="ECO:0000256" key="1">
    <source>
        <dbReference type="ARBA" id="ARBA00001946"/>
    </source>
</evidence>
<dbReference type="Pfam" id="PF00365">
    <property type="entry name" value="PFK"/>
    <property type="match status" value="1"/>
</dbReference>
<comment type="catalytic activity">
    <reaction evidence="9">
        <text>beta-D-fructose 6-phosphate + ATP = beta-D-fructose 1,6-bisphosphate + ADP + H(+)</text>
        <dbReference type="Rhea" id="RHEA:16109"/>
        <dbReference type="ChEBI" id="CHEBI:15378"/>
        <dbReference type="ChEBI" id="CHEBI:30616"/>
        <dbReference type="ChEBI" id="CHEBI:32966"/>
        <dbReference type="ChEBI" id="CHEBI:57634"/>
        <dbReference type="ChEBI" id="CHEBI:456216"/>
        <dbReference type="EC" id="2.7.1.11"/>
    </reaction>
</comment>
<feature type="non-terminal residue" evidence="11">
    <location>
        <position position="371"/>
    </location>
</feature>
<dbReference type="AlphaFoldDB" id="A0AAV2IRA6"/>
<dbReference type="GO" id="GO:0003872">
    <property type="term" value="F:6-phosphofructokinase activity"/>
    <property type="evidence" value="ECO:0007669"/>
    <property type="project" value="UniProtKB-EC"/>
</dbReference>
<dbReference type="Gene3D" id="3.40.50.460">
    <property type="entry name" value="Phosphofructokinase domain"/>
    <property type="match status" value="1"/>
</dbReference>
<name>A0AAV2IRA6_LYMST</name>
<dbReference type="GO" id="GO:0042802">
    <property type="term" value="F:identical protein binding"/>
    <property type="evidence" value="ECO:0007669"/>
    <property type="project" value="TreeGrafter"/>
</dbReference>
<dbReference type="Proteomes" id="UP001497497">
    <property type="component" value="Unassembled WGS sequence"/>
</dbReference>
<organism evidence="11 12">
    <name type="scientific">Lymnaea stagnalis</name>
    <name type="common">Great pond snail</name>
    <name type="synonym">Helix stagnalis</name>
    <dbReference type="NCBI Taxonomy" id="6523"/>
    <lineage>
        <taxon>Eukaryota</taxon>
        <taxon>Metazoa</taxon>
        <taxon>Spiralia</taxon>
        <taxon>Lophotrochozoa</taxon>
        <taxon>Mollusca</taxon>
        <taxon>Gastropoda</taxon>
        <taxon>Heterobranchia</taxon>
        <taxon>Euthyneura</taxon>
        <taxon>Panpulmonata</taxon>
        <taxon>Hygrophila</taxon>
        <taxon>Lymnaeoidea</taxon>
        <taxon>Lymnaeidae</taxon>
        <taxon>Lymnaea</taxon>
    </lineage>
</organism>
<keyword evidence="6" id="KW-0418">Kinase</keyword>
<evidence type="ECO:0000256" key="6">
    <source>
        <dbReference type="ARBA" id="ARBA00022777"/>
    </source>
</evidence>
<keyword evidence="8" id="KW-0324">Glycolysis</keyword>
<dbReference type="GO" id="GO:0030388">
    <property type="term" value="P:fructose 1,6-bisphosphate metabolic process"/>
    <property type="evidence" value="ECO:0007669"/>
    <property type="project" value="TreeGrafter"/>
</dbReference>
<dbReference type="GO" id="GO:0006002">
    <property type="term" value="P:fructose 6-phosphate metabolic process"/>
    <property type="evidence" value="ECO:0007669"/>
    <property type="project" value="InterPro"/>
</dbReference>
<dbReference type="GO" id="GO:0061621">
    <property type="term" value="P:canonical glycolysis"/>
    <property type="evidence" value="ECO:0007669"/>
    <property type="project" value="TreeGrafter"/>
</dbReference>
<accession>A0AAV2IRA6</accession>
<protein>
    <recommendedName>
        <fullName evidence="10">Phosphofructokinase domain-containing protein</fullName>
    </recommendedName>
</protein>
<dbReference type="InterPro" id="IPR035966">
    <property type="entry name" value="PKF_sf"/>
</dbReference>
<keyword evidence="4" id="KW-0808">Transferase</keyword>
<evidence type="ECO:0000259" key="10">
    <source>
        <dbReference type="Pfam" id="PF00365"/>
    </source>
</evidence>
<evidence type="ECO:0000256" key="9">
    <source>
        <dbReference type="ARBA" id="ARBA00048070"/>
    </source>
</evidence>
<comment type="pathway">
    <text evidence="2">Carbohydrate degradation; glycolysis; D-glyceraldehyde 3-phosphate and glycerone phosphate from D-glucose: step 3/4.</text>
</comment>
<dbReference type="SUPFAM" id="SSF53784">
    <property type="entry name" value="Phosphofructokinase"/>
    <property type="match status" value="1"/>
</dbReference>
<evidence type="ECO:0000256" key="4">
    <source>
        <dbReference type="ARBA" id="ARBA00022679"/>
    </source>
</evidence>
<dbReference type="GO" id="GO:0005524">
    <property type="term" value="F:ATP binding"/>
    <property type="evidence" value="ECO:0007669"/>
    <property type="project" value="TreeGrafter"/>
</dbReference>
<evidence type="ECO:0000256" key="2">
    <source>
        <dbReference type="ARBA" id="ARBA00004679"/>
    </source>
</evidence>
<evidence type="ECO:0000256" key="5">
    <source>
        <dbReference type="ARBA" id="ARBA00022723"/>
    </source>
</evidence>
<comment type="cofactor">
    <cofactor evidence="1">
        <name>Mg(2+)</name>
        <dbReference type="ChEBI" id="CHEBI:18420"/>
    </cofactor>
</comment>
<evidence type="ECO:0000313" key="12">
    <source>
        <dbReference type="Proteomes" id="UP001497497"/>
    </source>
</evidence>
<dbReference type="GO" id="GO:0070095">
    <property type="term" value="F:fructose-6-phosphate binding"/>
    <property type="evidence" value="ECO:0007669"/>
    <property type="project" value="TreeGrafter"/>
</dbReference>
<dbReference type="InterPro" id="IPR000023">
    <property type="entry name" value="Phosphofructokinase_dom"/>
</dbReference>
<reference evidence="11 12" key="1">
    <citation type="submission" date="2024-04" db="EMBL/GenBank/DDBJ databases">
        <authorList>
            <consortium name="Genoscope - CEA"/>
            <person name="William W."/>
        </authorList>
    </citation>
    <scope>NUCLEOTIDE SEQUENCE [LARGE SCALE GENOMIC DNA]</scope>
</reference>
<keyword evidence="5" id="KW-0479">Metal-binding</keyword>
<dbReference type="GO" id="GO:0016208">
    <property type="term" value="F:AMP binding"/>
    <property type="evidence" value="ECO:0007669"/>
    <property type="project" value="TreeGrafter"/>
</dbReference>
<feature type="domain" description="Phosphofructokinase" evidence="10">
    <location>
        <begin position="73"/>
        <end position="359"/>
    </location>
</feature>
<dbReference type="GO" id="GO:0046872">
    <property type="term" value="F:metal ion binding"/>
    <property type="evidence" value="ECO:0007669"/>
    <property type="project" value="UniProtKB-KW"/>
</dbReference>
<keyword evidence="3" id="KW-0963">Cytoplasm</keyword>
<feature type="non-terminal residue" evidence="11">
    <location>
        <position position="1"/>
    </location>
</feature>
<evidence type="ECO:0000256" key="7">
    <source>
        <dbReference type="ARBA" id="ARBA00022842"/>
    </source>
</evidence>
<dbReference type="EMBL" id="CAXITT010001278">
    <property type="protein sequence ID" value="CAL1548332.1"/>
    <property type="molecule type" value="Genomic_DNA"/>
</dbReference>
<dbReference type="PANTHER" id="PTHR13697">
    <property type="entry name" value="PHOSPHOFRUCTOKINASE"/>
    <property type="match status" value="1"/>
</dbReference>
<dbReference type="PRINTS" id="PR00476">
    <property type="entry name" value="PHFRCTKINASE"/>
</dbReference>
<dbReference type="PANTHER" id="PTHR13697:SF52">
    <property type="entry name" value="ATP-DEPENDENT 6-PHOSPHOFRUCTOKINASE 3"/>
    <property type="match status" value="1"/>
</dbReference>
<dbReference type="InterPro" id="IPR022953">
    <property type="entry name" value="ATP_PFK"/>
</dbReference>
<dbReference type="Gene3D" id="3.40.50.450">
    <property type="match status" value="1"/>
</dbReference>
<proteinExistence type="predicted"/>
<keyword evidence="12" id="KW-1185">Reference proteome</keyword>
<dbReference type="GO" id="GO:0005945">
    <property type="term" value="C:6-phosphofructokinase complex"/>
    <property type="evidence" value="ECO:0007669"/>
    <property type="project" value="TreeGrafter"/>
</dbReference>
<evidence type="ECO:0000313" key="11">
    <source>
        <dbReference type="EMBL" id="CAL1548332.1"/>
    </source>
</evidence>
<evidence type="ECO:0000256" key="3">
    <source>
        <dbReference type="ARBA" id="ARBA00022490"/>
    </source>
</evidence>
<gene>
    <name evidence="11" type="ORF">GSLYS_00021649001</name>
</gene>